<sequence length="1041" mass="109560">MAPSVIQSASAAAPETWPLIVTEIAPDNSGVDNFEFIEVTNPGTEPATIGDGGLALSYIYADSADTAKDVPLTVESPITVEPGETVVLWLNYTSTTVDTSAYTADDFRAAWGIDADTRVEKIEGQPGMANGGERGIRISDASGSEVVRAFYPAGSVGAGKTIHFRTPADAAARSLDVFASLSAPTAGTVDPQQLDDRPAPDKPEKPSDPDPGAPDPTDPGDPAPTVPGPGPDTTVGHLMITELVPDSTNVGGSDGYEFIEIYNPTTEPISLADYQLRYLYPTDDLTITNAAVWPMSPGNAVVEPGKTVVAWVKNGPNADLTKEDFAKNYNVDPNSFELVEIESAGMANGSIRGMEIQTRAGDPVHRVFYNVGGAHDTGPDAGIYYTVDPKDFATGTIMEKSAATPGSAQPGQVPSEPVALNPDTAAPEIEDRSPASIDPSKDAQLTFAISDDVQVRRVEVSLSSSSDATPQVHNLTRNADGTFTLTIPQADLTGKKHFEYSVVASDGTHESTLDAVRVPVDGADTDPLRLNLTDGQFVNGTVPVSAATDSPSDEPEVCVDGTTLTGAKPSLETSPVFAFEASQTDTYFRNGVLVGDDVLHVFDEGLYDKWDTISTDVPLTYVTQGKNLQLDIAAGTKAKPGIDENENNDDFTVRNVRLILPDGRTLRAPGWDNPDTIIQVGDSAGKVEILNAKFDIPSDAFTARSADWDTTTVADGEHTVCGIGPDGSRVERTVIVDNTGPEITSPIADGAELRGEFPVDFSATDTGSGLESVTAALDGEPVESGTVFSSLTMKPGTHTLVITAKDTVGNTSKKTITFTTPLEQPSGEIVTEPGAELSVCTDSSLTAQVSDPSGDALGVSFREGHSASLSNGALTGTGGAVQDADQSERTGAEVSAGRATTSDDALPFHAFTTPVPEGSPEDSLIRVAWSGTTDPGARVRLLVWNTEKSAYEEVDVTLTDSKSGAGTLEAMVPLAGHTVDGEIRAVVQHSEGWAGKNLSDRSTAVTPHHPDDTPRSDYDFTFGWESDTQYYNESYFESQLA</sequence>
<feature type="region of interest" description="Disordered" evidence="1">
    <location>
        <begin position="870"/>
        <end position="903"/>
    </location>
</feature>
<evidence type="ECO:0000313" key="3">
    <source>
        <dbReference type="EMBL" id="MBB3022835.1"/>
    </source>
</evidence>
<feature type="non-terminal residue" evidence="3">
    <location>
        <position position="1041"/>
    </location>
</feature>
<evidence type="ECO:0000259" key="2">
    <source>
        <dbReference type="PROSITE" id="PS51841"/>
    </source>
</evidence>
<feature type="region of interest" description="Disordered" evidence="1">
    <location>
        <begin position="183"/>
        <end position="236"/>
    </location>
</feature>
<keyword evidence="4" id="KW-1185">Reference proteome</keyword>
<name>A0A839QSW1_9MICO</name>
<dbReference type="Proteomes" id="UP000568050">
    <property type="component" value="Unassembled WGS sequence"/>
</dbReference>
<reference evidence="3 4" key="1">
    <citation type="submission" date="2020-08" db="EMBL/GenBank/DDBJ databases">
        <title>Sequencing the genomes of 1000 actinobacteria strains.</title>
        <authorList>
            <person name="Klenk H.-P."/>
        </authorList>
    </citation>
    <scope>NUCLEOTIDE SEQUENCE [LARGE SCALE GENOMIC DNA]</scope>
    <source>
        <strain evidence="3 4">DSM 23040</strain>
    </source>
</reference>
<feature type="compositionally biased region" description="Basic and acidic residues" evidence="1">
    <location>
        <begin position="194"/>
        <end position="208"/>
    </location>
</feature>
<dbReference type="Pfam" id="PF00932">
    <property type="entry name" value="LTD"/>
    <property type="match status" value="1"/>
</dbReference>
<evidence type="ECO:0000313" key="4">
    <source>
        <dbReference type="Proteomes" id="UP000568050"/>
    </source>
</evidence>
<accession>A0A839QSW1</accession>
<dbReference type="SUPFAM" id="SSF74853">
    <property type="entry name" value="Lamin A/C globular tail domain"/>
    <property type="match status" value="1"/>
</dbReference>
<dbReference type="Gene3D" id="2.60.40.10">
    <property type="entry name" value="Immunoglobulins"/>
    <property type="match status" value="1"/>
</dbReference>
<proteinExistence type="predicted"/>
<feature type="domain" description="LTD" evidence="2">
    <location>
        <begin position="218"/>
        <end position="359"/>
    </location>
</feature>
<comment type="caution">
    <text evidence="3">The sequence shown here is derived from an EMBL/GenBank/DDBJ whole genome shotgun (WGS) entry which is preliminary data.</text>
</comment>
<dbReference type="InterPro" id="IPR036415">
    <property type="entry name" value="Lamin_tail_dom_sf"/>
</dbReference>
<evidence type="ECO:0000256" key="1">
    <source>
        <dbReference type="SAM" id="MobiDB-lite"/>
    </source>
</evidence>
<dbReference type="EMBL" id="JACHWP010000001">
    <property type="protein sequence ID" value="MBB3022835.1"/>
    <property type="molecule type" value="Genomic_DNA"/>
</dbReference>
<gene>
    <name evidence="3" type="ORF">FHX50_001083</name>
</gene>
<feature type="region of interest" description="Disordered" evidence="1">
    <location>
        <begin position="401"/>
        <end position="440"/>
    </location>
</feature>
<feature type="compositionally biased region" description="Pro residues" evidence="1">
    <location>
        <begin position="209"/>
        <end position="230"/>
    </location>
</feature>
<dbReference type="GO" id="GO:0005975">
    <property type="term" value="P:carbohydrate metabolic process"/>
    <property type="evidence" value="ECO:0007669"/>
    <property type="project" value="UniProtKB-ARBA"/>
</dbReference>
<organism evidence="3 4">
    <name type="scientific">Helcobacillus massiliensis</name>
    <dbReference type="NCBI Taxonomy" id="521392"/>
    <lineage>
        <taxon>Bacteria</taxon>
        <taxon>Bacillati</taxon>
        <taxon>Actinomycetota</taxon>
        <taxon>Actinomycetes</taxon>
        <taxon>Micrococcales</taxon>
        <taxon>Dermabacteraceae</taxon>
        <taxon>Helcobacillus</taxon>
    </lineage>
</organism>
<dbReference type="InterPro" id="IPR001322">
    <property type="entry name" value="Lamin_tail_dom"/>
</dbReference>
<dbReference type="InterPro" id="IPR013783">
    <property type="entry name" value="Ig-like_fold"/>
</dbReference>
<protein>
    <recommendedName>
        <fullName evidence="2">LTD domain-containing protein</fullName>
    </recommendedName>
</protein>
<dbReference type="AlphaFoldDB" id="A0A839QSW1"/>
<dbReference type="PROSITE" id="PS51841">
    <property type="entry name" value="LTD"/>
    <property type="match status" value="2"/>
</dbReference>
<dbReference type="RefSeq" id="WP_183375178.1">
    <property type="nucleotide sequence ID" value="NZ_JACHWP010000001.1"/>
</dbReference>
<feature type="domain" description="LTD" evidence="2">
    <location>
        <begin position="2"/>
        <end position="155"/>
    </location>
</feature>